<name>A0ACB9I0L0_9ASTR</name>
<evidence type="ECO:0000313" key="2">
    <source>
        <dbReference type="Proteomes" id="UP001056120"/>
    </source>
</evidence>
<dbReference type="EMBL" id="CM042027">
    <property type="protein sequence ID" value="KAI3801332.1"/>
    <property type="molecule type" value="Genomic_DNA"/>
</dbReference>
<organism evidence="1 2">
    <name type="scientific">Smallanthus sonchifolius</name>
    <dbReference type="NCBI Taxonomy" id="185202"/>
    <lineage>
        <taxon>Eukaryota</taxon>
        <taxon>Viridiplantae</taxon>
        <taxon>Streptophyta</taxon>
        <taxon>Embryophyta</taxon>
        <taxon>Tracheophyta</taxon>
        <taxon>Spermatophyta</taxon>
        <taxon>Magnoliopsida</taxon>
        <taxon>eudicotyledons</taxon>
        <taxon>Gunneridae</taxon>
        <taxon>Pentapetalae</taxon>
        <taxon>asterids</taxon>
        <taxon>campanulids</taxon>
        <taxon>Asterales</taxon>
        <taxon>Asteraceae</taxon>
        <taxon>Asteroideae</taxon>
        <taxon>Heliantheae alliance</taxon>
        <taxon>Millerieae</taxon>
        <taxon>Smallanthus</taxon>
    </lineage>
</organism>
<evidence type="ECO:0000313" key="1">
    <source>
        <dbReference type="EMBL" id="KAI3801332.1"/>
    </source>
</evidence>
<protein>
    <submittedName>
        <fullName evidence="1">Uncharacterized protein</fullName>
    </submittedName>
</protein>
<gene>
    <name evidence="1" type="ORF">L1987_29436</name>
</gene>
<proteinExistence type="predicted"/>
<sequence length="95" mass="11084">MTSPDHCGSTTQPPGPHSRFHSFPFLIVRLKAKQIPPSPIFITHTHTLTVCLKWSRFRRVFLRLFRHYLLDFFIFLHCPQTSIGLLLKPLISTKD</sequence>
<reference evidence="1 2" key="2">
    <citation type="journal article" date="2022" name="Mol. Ecol. Resour.">
        <title>The genomes of chicory, endive, great burdock and yacon provide insights into Asteraceae paleo-polyploidization history and plant inulin production.</title>
        <authorList>
            <person name="Fan W."/>
            <person name="Wang S."/>
            <person name="Wang H."/>
            <person name="Wang A."/>
            <person name="Jiang F."/>
            <person name="Liu H."/>
            <person name="Zhao H."/>
            <person name="Xu D."/>
            <person name="Zhang Y."/>
        </authorList>
    </citation>
    <scope>NUCLEOTIDE SEQUENCE [LARGE SCALE GENOMIC DNA]</scope>
    <source>
        <strain evidence="2">cv. Yunnan</strain>
        <tissue evidence="1">Leaves</tissue>
    </source>
</reference>
<reference evidence="2" key="1">
    <citation type="journal article" date="2022" name="Mol. Ecol. Resour.">
        <title>The genomes of chicory, endive, great burdock and yacon provide insights into Asteraceae palaeo-polyploidization history and plant inulin production.</title>
        <authorList>
            <person name="Fan W."/>
            <person name="Wang S."/>
            <person name="Wang H."/>
            <person name="Wang A."/>
            <person name="Jiang F."/>
            <person name="Liu H."/>
            <person name="Zhao H."/>
            <person name="Xu D."/>
            <person name="Zhang Y."/>
        </authorList>
    </citation>
    <scope>NUCLEOTIDE SEQUENCE [LARGE SCALE GENOMIC DNA]</scope>
    <source>
        <strain evidence="2">cv. Yunnan</strain>
    </source>
</reference>
<keyword evidence="2" id="KW-1185">Reference proteome</keyword>
<accession>A0ACB9I0L0</accession>
<dbReference type="Proteomes" id="UP001056120">
    <property type="component" value="Linkage Group LG10"/>
</dbReference>
<comment type="caution">
    <text evidence="1">The sequence shown here is derived from an EMBL/GenBank/DDBJ whole genome shotgun (WGS) entry which is preliminary data.</text>
</comment>